<organism evidence="1 2">
    <name type="scientific">Ginsengibacter hankyongi</name>
    <dbReference type="NCBI Taxonomy" id="2607284"/>
    <lineage>
        <taxon>Bacteria</taxon>
        <taxon>Pseudomonadati</taxon>
        <taxon>Bacteroidota</taxon>
        <taxon>Chitinophagia</taxon>
        <taxon>Chitinophagales</taxon>
        <taxon>Chitinophagaceae</taxon>
        <taxon>Ginsengibacter</taxon>
    </lineage>
</organism>
<dbReference type="EMBL" id="VYQF01000012">
    <property type="protein sequence ID" value="KAA9035513.1"/>
    <property type="molecule type" value="Genomic_DNA"/>
</dbReference>
<accession>A0A5J5IFG0</accession>
<dbReference type="AlphaFoldDB" id="A0A5J5IFG0"/>
<proteinExistence type="predicted"/>
<dbReference type="RefSeq" id="WP_150416933.1">
    <property type="nucleotide sequence ID" value="NZ_VYQF01000012.1"/>
</dbReference>
<dbReference type="Proteomes" id="UP000326903">
    <property type="component" value="Unassembled WGS sequence"/>
</dbReference>
<reference evidence="1 2" key="1">
    <citation type="submission" date="2019-09" db="EMBL/GenBank/DDBJ databases">
        <title>Draft genome sequence of Ginsengibacter sp. BR5-29.</title>
        <authorList>
            <person name="Im W.-T."/>
        </authorList>
    </citation>
    <scope>NUCLEOTIDE SEQUENCE [LARGE SCALE GENOMIC DNA]</scope>
    <source>
        <strain evidence="1 2">BR5-29</strain>
    </source>
</reference>
<evidence type="ECO:0000313" key="1">
    <source>
        <dbReference type="EMBL" id="KAA9035513.1"/>
    </source>
</evidence>
<sequence length="287" mass="32771">MRLIRQITVWLLPGTIFYCILLLPAFAQQNNFIKKNIPKVLFHGSWFGFYLIPYSTEKGKPVRQLGPYSMGASNVGGIEAGANYFINFNKDYSLIVGAHVGFSGRNFKLFIPKTDFTPNLQYDIDFRGRLTKDYAIYLSAPIWFEKRWAAKSNSTWNVDDGINIRFDPDEAIYIYDYGGVDVNSQYVPVLDLEGWVGNNLKPWINFNVGGGYSFFLSNYNFLRINLLANFSATKVVNFNYTIDVTGKPESTGTYSANLSYVGLSISYIFTGTNRRLLKLYQEKLHSR</sequence>
<evidence type="ECO:0000313" key="2">
    <source>
        <dbReference type="Proteomes" id="UP000326903"/>
    </source>
</evidence>
<protein>
    <recommendedName>
        <fullName evidence="3">Outer membrane protein beta-barrel domain-containing protein</fullName>
    </recommendedName>
</protein>
<keyword evidence="2" id="KW-1185">Reference proteome</keyword>
<gene>
    <name evidence="1" type="ORF">FW778_21375</name>
</gene>
<name>A0A5J5IFG0_9BACT</name>
<comment type="caution">
    <text evidence="1">The sequence shown here is derived from an EMBL/GenBank/DDBJ whole genome shotgun (WGS) entry which is preliminary data.</text>
</comment>
<evidence type="ECO:0008006" key="3">
    <source>
        <dbReference type="Google" id="ProtNLM"/>
    </source>
</evidence>